<keyword evidence="2" id="KW-0067">ATP-binding</keyword>
<keyword evidence="1" id="KW-0547">Nucleotide-binding</keyword>
<gene>
    <name evidence="4" type="ORF">Thpro_022013</name>
</gene>
<dbReference type="Pfam" id="PF13538">
    <property type="entry name" value="UvrD_C_2"/>
    <property type="match status" value="1"/>
</dbReference>
<accession>A0A1A6C563</accession>
<dbReference type="GO" id="GO:0005524">
    <property type="term" value="F:ATP binding"/>
    <property type="evidence" value="ECO:0007669"/>
    <property type="project" value="UniProtKB-KW"/>
</dbReference>
<dbReference type="InterPro" id="IPR027785">
    <property type="entry name" value="UvrD-like_helicase_C"/>
</dbReference>
<dbReference type="PANTHER" id="PTHR43788:SF6">
    <property type="entry name" value="DNA HELICASE B"/>
    <property type="match status" value="1"/>
</dbReference>
<dbReference type="AlphaFoldDB" id="A0A1A6C563"/>
<evidence type="ECO:0000313" key="4">
    <source>
        <dbReference type="EMBL" id="OBS09685.1"/>
    </source>
</evidence>
<reference evidence="4 5" key="1">
    <citation type="journal article" date="2014" name="Genome Announc.">
        <title>Draft Genome Sequence of the Iron-Oxidizing, Acidophilic, and Halotolerant 'Thiobacillus prosperus' Type Strain DSM 5130.</title>
        <authorList>
            <person name="Ossandon F.J."/>
            <person name="Cardenas J.P."/>
            <person name="Corbett M."/>
            <person name="Quatrini R."/>
            <person name="Holmes D.S."/>
            <person name="Watkin E."/>
        </authorList>
    </citation>
    <scope>NUCLEOTIDE SEQUENCE [LARGE SCALE GENOMIC DNA]</scope>
    <source>
        <strain evidence="4 5">DSM 5130</strain>
    </source>
</reference>
<proteinExistence type="predicted"/>
<dbReference type="PANTHER" id="PTHR43788">
    <property type="entry name" value="DNA2/NAM7 HELICASE FAMILY MEMBER"/>
    <property type="match status" value="1"/>
</dbReference>
<dbReference type="Gene3D" id="3.40.50.300">
    <property type="entry name" value="P-loop containing nucleotide triphosphate hydrolases"/>
    <property type="match status" value="2"/>
</dbReference>
<dbReference type="SUPFAM" id="SSF52540">
    <property type="entry name" value="P-loop containing nucleoside triphosphate hydrolases"/>
    <property type="match status" value="1"/>
</dbReference>
<dbReference type="InterPro" id="IPR050534">
    <property type="entry name" value="Coronavir_polyprotein_1ab"/>
</dbReference>
<organism evidence="4 5">
    <name type="scientific">Acidihalobacter prosperus</name>
    <dbReference type="NCBI Taxonomy" id="160660"/>
    <lineage>
        <taxon>Bacteria</taxon>
        <taxon>Pseudomonadati</taxon>
        <taxon>Pseudomonadota</taxon>
        <taxon>Gammaproteobacteria</taxon>
        <taxon>Chromatiales</taxon>
        <taxon>Ectothiorhodospiraceae</taxon>
        <taxon>Acidihalobacter</taxon>
    </lineage>
</organism>
<comment type="caution">
    <text evidence="4">The sequence shown here is derived from an EMBL/GenBank/DDBJ whole genome shotgun (WGS) entry which is preliminary data.</text>
</comment>
<evidence type="ECO:0000259" key="3">
    <source>
        <dbReference type="Pfam" id="PF13538"/>
    </source>
</evidence>
<dbReference type="RefSeq" id="WP_038092470.1">
    <property type="nucleotide sequence ID" value="NZ_JQSG02000003.1"/>
</dbReference>
<name>A0A1A6C563_9GAMM</name>
<dbReference type="Proteomes" id="UP000029273">
    <property type="component" value="Unassembled WGS sequence"/>
</dbReference>
<sequence>MTPATKTADAFDSSSFLTMNADQARAFEALRRFMQGPPGECVLRGYAGTGKTWLLVQAVLLAAELGIKTAVCAPTHKAVAVIRDKLDAALASADKTTDQIAIRTGTLHALLGLRLKEDRFGAYRVEIDRNPGNEYFDDYPLVVIDESSMVGDTLLYHIHEAMQDSDVRVLYVGDPGQLLPVEDKPDKNAGTSALLARLPPVFETVSMQHELNEIVRQKATGRPHPIVQFAQVVRGYIEGDTEGVFTPERVREYVVRQSDNLAGRVRIASVSDVGAGLVKLRRARPDQDIRAVAWRNRVVDHHNAFVHRELADLYESQEGTGDAPFWPGETIIAREMLHAFPAGCGSEWRDELFWEAMLSPAKTSGNSKAQRKAREKAAAGFKPISIQNNTEMVVRECRAMEHPYLHIPSWRILTSTPEDGEVEFYIADDADEHTRIKTATWAHYREQQNHRLREEEFGRAWAVTRACAPVMHGYAMTAHKSQGSTFYCSIVDVRDLYGMVRKSGAEDYHRALYVAVTRASDYVWLCI</sequence>
<evidence type="ECO:0000256" key="1">
    <source>
        <dbReference type="ARBA" id="ARBA00022741"/>
    </source>
</evidence>
<evidence type="ECO:0000256" key="2">
    <source>
        <dbReference type="ARBA" id="ARBA00022840"/>
    </source>
</evidence>
<protein>
    <recommendedName>
        <fullName evidence="3">UvrD-like helicase C-terminal domain-containing protein</fullName>
    </recommendedName>
</protein>
<evidence type="ECO:0000313" key="5">
    <source>
        <dbReference type="Proteomes" id="UP000029273"/>
    </source>
</evidence>
<dbReference type="OrthoDB" id="9763659at2"/>
<dbReference type="InterPro" id="IPR027417">
    <property type="entry name" value="P-loop_NTPase"/>
</dbReference>
<feature type="domain" description="UvrD-like helicase C-terminal" evidence="3">
    <location>
        <begin position="472"/>
        <end position="526"/>
    </location>
</feature>
<keyword evidence="5" id="KW-1185">Reference proteome</keyword>
<dbReference type="GO" id="GO:0003678">
    <property type="term" value="F:DNA helicase activity"/>
    <property type="evidence" value="ECO:0007669"/>
    <property type="project" value="UniProtKB-ARBA"/>
</dbReference>
<dbReference type="Pfam" id="PF13604">
    <property type="entry name" value="AAA_30"/>
    <property type="match status" value="1"/>
</dbReference>
<dbReference type="EMBL" id="JQSG02000003">
    <property type="protein sequence ID" value="OBS09685.1"/>
    <property type="molecule type" value="Genomic_DNA"/>
</dbReference>
<dbReference type="CDD" id="cd18809">
    <property type="entry name" value="SF1_C_RecD"/>
    <property type="match status" value="1"/>
</dbReference>